<evidence type="ECO:0000313" key="3">
    <source>
        <dbReference type="EMBL" id="KAK7420772.1"/>
    </source>
</evidence>
<feature type="domain" description="Ecp2 effector protein-like" evidence="2">
    <location>
        <begin position="77"/>
        <end position="198"/>
    </location>
</feature>
<feature type="signal peptide" evidence="1">
    <location>
        <begin position="1"/>
        <end position="17"/>
    </location>
</feature>
<keyword evidence="4" id="KW-1185">Reference proteome</keyword>
<feature type="chain" id="PRO_5047521609" description="Ecp2 effector protein-like domain-containing protein" evidence="1">
    <location>
        <begin position="18"/>
        <end position="214"/>
    </location>
</feature>
<sequence length="214" mass="22953">MKAAFAFTLAGLPLALSLPTSTPSGADDMVYREVTNPDGRGISLLVHKSLVDDTQIAKRADVSFPSNMGPVAFNGDQCGDSTFEATSDDSAQACDIDDCNDLASGLRGLSRHWELNNGFGGFVKDWLELASAGNCHFYVNRHDFFDATTDGKNFIGTTDVADLVQDSVARFQKWGTVTYPGGSLQVGSVVPANGHAKCFPNGWDTPWRVQANQP</sequence>
<evidence type="ECO:0000256" key="1">
    <source>
        <dbReference type="SAM" id="SignalP"/>
    </source>
</evidence>
<organism evidence="3 4">
    <name type="scientific">Neonectria punicea</name>
    <dbReference type="NCBI Taxonomy" id="979145"/>
    <lineage>
        <taxon>Eukaryota</taxon>
        <taxon>Fungi</taxon>
        <taxon>Dikarya</taxon>
        <taxon>Ascomycota</taxon>
        <taxon>Pezizomycotina</taxon>
        <taxon>Sordariomycetes</taxon>
        <taxon>Hypocreomycetidae</taxon>
        <taxon>Hypocreales</taxon>
        <taxon>Nectriaceae</taxon>
        <taxon>Neonectria</taxon>
    </lineage>
</organism>
<dbReference type="InterPro" id="IPR029226">
    <property type="entry name" value="Ecp2-like"/>
</dbReference>
<comment type="caution">
    <text evidence="3">The sequence shown here is derived from an EMBL/GenBank/DDBJ whole genome shotgun (WGS) entry which is preliminary data.</text>
</comment>
<dbReference type="EMBL" id="JAZAVJ010000027">
    <property type="protein sequence ID" value="KAK7420772.1"/>
    <property type="molecule type" value="Genomic_DNA"/>
</dbReference>
<reference evidence="3 4" key="1">
    <citation type="journal article" date="2025" name="Microbiol. Resour. Announc.">
        <title>Draft genome sequences for Neonectria magnoliae and Neonectria punicea, canker pathogens of Liriodendron tulipifera and Acer saccharum in West Virginia.</title>
        <authorList>
            <person name="Petronek H.M."/>
            <person name="Kasson M.T."/>
            <person name="Metheny A.M."/>
            <person name="Stauder C.M."/>
            <person name="Lovett B."/>
            <person name="Lynch S.C."/>
            <person name="Garnas J.R."/>
            <person name="Kasson L.R."/>
            <person name="Stajich J.E."/>
        </authorList>
    </citation>
    <scope>NUCLEOTIDE SEQUENCE [LARGE SCALE GENOMIC DNA]</scope>
    <source>
        <strain evidence="3 4">NRRL 64653</strain>
    </source>
</reference>
<evidence type="ECO:0000313" key="4">
    <source>
        <dbReference type="Proteomes" id="UP001498476"/>
    </source>
</evidence>
<evidence type="ECO:0000259" key="2">
    <source>
        <dbReference type="Pfam" id="PF14856"/>
    </source>
</evidence>
<dbReference type="Proteomes" id="UP001498476">
    <property type="component" value="Unassembled WGS sequence"/>
</dbReference>
<proteinExistence type="predicted"/>
<accession>A0ABR1HIF3</accession>
<protein>
    <recommendedName>
        <fullName evidence="2">Ecp2 effector protein-like domain-containing protein</fullName>
    </recommendedName>
</protein>
<keyword evidence="1" id="KW-0732">Signal</keyword>
<dbReference type="Pfam" id="PF14856">
    <property type="entry name" value="Hce2"/>
    <property type="match status" value="1"/>
</dbReference>
<gene>
    <name evidence="3" type="ORF">QQX98_002576</name>
</gene>
<name>A0ABR1HIF3_9HYPO</name>